<sequence>MAHWTLTTSCQITPSKELEWVPCFRDNFECARLELPMDYDNPESSQTVVIALTRLLATDRDDYRGSILVNPGGPGVSGTNSVWTLSPLLGTRVGRNYDVVGWDIRGSWRSTPTTNCWSNIQRRAVWRERFREHWQWPGMYDDPAFIGLLLAQMKLEKSTCKDLLGPTGILEHVNTAYHARDMNSIREALGEDKLNYWGVSWGTALGGYFASMFPSRVGRMVLDGNIDIRKRAHGDISADHGDFRMTLEYFFETCSEDARCAFHKPTAAAVRERYETLMDDIRMRPRVFNPWNLPGRTPVLTTYALANIIVTDALRAPLETFPQLAGWLTRWEANNDTTSEHLALGNSDAYPEFSNTVPWDANNPDYANDNDALTTRLESEEISNCADWPEQPTDPIELQTLLNESPSPRPAAMLEVGRKIWCAGSARPKWRYTGTECLAHHGR</sequence>
<dbReference type="AlphaFoldDB" id="A0A3N2PJ22"/>
<keyword evidence="2" id="KW-0378">Hydrolase</keyword>
<dbReference type="PANTHER" id="PTHR43248">
    <property type="entry name" value="2-SUCCINYL-6-HYDROXY-2,4-CYCLOHEXADIENE-1-CARBOXYLATE SYNTHASE"/>
    <property type="match status" value="1"/>
</dbReference>
<dbReference type="OrthoDB" id="425534at2759"/>
<protein>
    <recommendedName>
        <fullName evidence="3">AB hydrolase-1 domain-containing protein</fullName>
    </recommendedName>
</protein>
<accession>A0A3N2PJ22</accession>
<gene>
    <name evidence="4" type="ORF">SODALDRAFT_286406</name>
</gene>
<evidence type="ECO:0000259" key="3">
    <source>
        <dbReference type="Pfam" id="PF00561"/>
    </source>
</evidence>
<organism evidence="4 5">
    <name type="scientific">Sodiomyces alkalinus (strain CBS 110278 / VKM F-3762 / F11)</name>
    <name type="common">Alkaliphilic filamentous fungus</name>
    <dbReference type="NCBI Taxonomy" id="1314773"/>
    <lineage>
        <taxon>Eukaryota</taxon>
        <taxon>Fungi</taxon>
        <taxon>Dikarya</taxon>
        <taxon>Ascomycota</taxon>
        <taxon>Pezizomycotina</taxon>
        <taxon>Sordariomycetes</taxon>
        <taxon>Hypocreomycetidae</taxon>
        <taxon>Glomerellales</taxon>
        <taxon>Plectosphaerellaceae</taxon>
        <taxon>Sodiomyces</taxon>
    </lineage>
</organism>
<dbReference type="SUPFAM" id="SSF53474">
    <property type="entry name" value="alpha/beta-Hydrolases"/>
    <property type="match status" value="1"/>
</dbReference>
<comment type="similarity">
    <text evidence="1">Belongs to the peptidase S33 family.</text>
</comment>
<evidence type="ECO:0000313" key="4">
    <source>
        <dbReference type="EMBL" id="ROT34538.1"/>
    </source>
</evidence>
<dbReference type="Pfam" id="PF00561">
    <property type="entry name" value="Abhydrolase_1"/>
    <property type="match status" value="1"/>
</dbReference>
<keyword evidence="5" id="KW-1185">Reference proteome</keyword>
<evidence type="ECO:0000313" key="5">
    <source>
        <dbReference type="Proteomes" id="UP000272025"/>
    </source>
</evidence>
<dbReference type="RefSeq" id="XP_028462344.1">
    <property type="nucleotide sequence ID" value="XM_028608533.1"/>
</dbReference>
<dbReference type="Proteomes" id="UP000272025">
    <property type="component" value="Unassembled WGS sequence"/>
</dbReference>
<dbReference type="InterPro" id="IPR000073">
    <property type="entry name" value="AB_hydrolase_1"/>
</dbReference>
<dbReference type="GeneID" id="39577011"/>
<evidence type="ECO:0000256" key="2">
    <source>
        <dbReference type="ARBA" id="ARBA00022801"/>
    </source>
</evidence>
<dbReference type="Gene3D" id="3.40.50.1820">
    <property type="entry name" value="alpha/beta hydrolase"/>
    <property type="match status" value="1"/>
</dbReference>
<name>A0A3N2PJ22_SODAK</name>
<dbReference type="STRING" id="1314773.A0A3N2PJ22"/>
<dbReference type="InterPro" id="IPR051601">
    <property type="entry name" value="Serine_prot/Carboxylest_S33"/>
</dbReference>
<dbReference type="EMBL" id="ML119069">
    <property type="protein sequence ID" value="ROT34538.1"/>
    <property type="molecule type" value="Genomic_DNA"/>
</dbReference>
<dbReference type="PANTHER" id="PTHR43248:SF25">
    <property type="entry name" value="AB HYDROLASE-1 DOMAIN-CONTAINING PROTEIN-RELATED"/>
    <property type="match status" value="1"/>
</dbReference>
<feature type="domain" description="AB hydrolase-1" evidence="3">
    <location>
        <begin position="67"/>
        <end position="230"/>
    </location>
</feature>
<dbReference type="GO" id="GO:0016787">
    <property type="term" value="F:hydrolase activity"/>
    <property type="evidence" value="ECO:0007669"/>
    <property type="project" value="UniProtKB-KW"/>
</dbReference>
<evidence type="ECO:0000256" key="1">
    <source>
        <dbReference type="ARBA" id="ARBA00010088"/>
    </source>
</evidence>
<dbReference type="InterPro" id="IPR029058">
    <property type="entry name" value="AB_hydrolase_fold"/>
</dbReference>
<reference evidence="4 5" key="1">
    <citation type="journal article" date="2018" name="Mol. Ecol.">
        <title>The obligate alkalophilic soda-lake fungus Sodiomyces alkalinus has shifted to a protein diet.</title>
        <authorList>
            <person name="Grum-Grzhimaylo A.A."/>
            <person name="Falkoski D.L."/>
            <person name="van den Heuvel J."/>
            <person name="Valero-Jimenez C.A."/>
            <person name="Min B."/>
            <person name="Choi I.G."/>
            <person name="Lipzen A."/>
            <person name="Daum C.G."/>
            <person name="Aanen D.K."/>
            <person name="Tsang A."/>
            <person name="Henrissat B."/>
            <person name="Bilanenko E.N."/>
            <person name="de Vries R.P."/>
            <person name="van Kan J.A.L."/>
            <person name="Grigoriev I.V."/>
            <person name="Debets A.J.M."/>
        </authorList>
    </citation>
    <scope>NUCLEOTIDE SEQUENCE [LARGE SCALE GENOMIC DNA]</scope>
    <source>
        <strain evidence="4 5">F11</strain>
    </source>
</reference>
<proteinExistence type="inferred from homology"/>